<feature type="region of interest" description="Disordered" evidence="1">
    <location>
        <begin position="112"/>
        <end position="148"/>
    </location>
</feature>
<name>A9P1L0_PICSI</name>
<proteinExistence type="evidence at transcript level"/>
<evidence type="ECO:0000256" key="1">
    <source>
        <dbReference type="SAM" id="MobiDB-lite"/>
    </source>
</evidence>
<feature type="compositionally biased region" description="Basic and acidic residues" evidence="1">
    <location>
        <begin position="112"/>
        <end position="129"/>
    </location>
</feature>
<protein>
    <submittedName>
        <fullName evidence="2">Uncharacterized protein</fullName>
    </submittedName>
</protein>
<organism evidence="2">
    <name type="scientific">Picea sitchensis</name>
    <name type="common">Sitka spruce</name>
    <name type="synonym">Pinus sitchensis</name>
    <dbReference type="NCBI Taxonomy" id="3332"/>
    <lineage>
        <taxon>Eukaryota</taxon>
        <taxon>Viridiplantae</taxon>
        <taxon>Streptophyta</taxon>
        <taxon>Embryophyta</taxon>
        <taxon>Tracheophyta</taxon>
        <taxon>Spermatophyta</taxon>
        <taxon>Pinopsida</taxon>
        <taxon>Pinidae</taxon>
        <taxon>Conifers I</taxon>
        <taxon>Pinales</taxon>
        <taxon>Pinaceae</taxon>
        <taxon>Picea</taxon>
    </lineage>
</organism>
<dbReference type="AlphaFoldDB" id="A9P1L0"/>
<sequence length="158" mass="17083">MAVTWTCSSMVGSSGSLGLGIEQGCSYLQVGNGAKIAKLVNFKSLRSEAKCVKATNDQMQMVNMQPSKLRREALVGIGASVLTISFPPVEPAEARTAKLEVRKKIQEKLDELREKAGVKREKNGEKSSTESKITAKSPPQKDKQSQNEILVVEAVFSG</sequence>
<evidence type="ECO:0000313" key="2">
    <source>
        <dbReference type="EMBL" id="ABK26771.1"/>
    </source>
</evidence>
<reference evidence="2" key="1">
    <citation type="journal article" date="2008" name="BMC Genomics">
        <title>A conifer genomics resource of 200,000 spruce (Picea spp.) ESTs and 6,464 high-quality, sequence-finished full-length cDNAs for Sitka spruce (Picea sitchensis).</title>
        <authorList>
            <person name="Ralph S.G."/>
            <person name="Chun H.J."/>
            <person name="Kolosova N."/>
            <person name="Cooper D."/>
            <person name="Oddy C."/>
            <person name="Ritland C.E."/>
            <person name="Kirkpatrick R."/>
            <person name="Moore R."/>
            <person name="Barber S."/>
            <person name="Holt R.A."/>
            <person name="Jones S.J."/>
            <person name="Marra M.A."/>
            <person name="Douglas C.J."/>
            <person name="Ritland K."/>
            <person name="Bohlmann J."/>
        </authorList>
    </citation>
    <scope>NUCLEOTIDE SEQUENCE</scope>
    <source>
        <tissue evidence="2">Green portion of the leader tissue</tissue>
    </source>
</reference>
<accession>A9P1L0</accession>
<dbReference type="EMBL" id="EF087532">
    <property type="protein sequence ID" value="ABK26771.1"/>
    <property type="molecule type" value="mRNA"/>
</dbReference>